<evidence type="ECO:0000256" key="1">
    <source>
        <dbReference type="SAM" id="MobiDB-lite"/>
    </source>
</evidence>
<feature type="region of interest" description="Disordered" evidence="1">
    <location>
        <begin position="53"/>
        <end position="109"/>
    </location>
</feature>
<reference evidence="3" key="1">
    <citation type="submission" date="2024-07" db="EMBL/GenBank/DDBJ databases">
        <title>Two chromosome-level genome assemblies of Korean endemic species Abeliophyllum distichum and Forsythia ovata (Oleaceae).</title>
        <authorList>
            <person name="Jang H."/>
        </authorList>
    </citation>
    <scope>NUCLEOTIDE SEQUENCE [LARGE SCALE GENOMIC DNA]</scope>
</reference>
<accession>A0ABD1QDM2</accession>
<sequence length="109" mass="11857">MDNRSKPRLDRTEKAALICSHYHKSGHDIATCFDIHGTPDWYLEKYGPTFERKGHLKGKPNTLSHKSSAGRGRTGVRANAAALDVTRTAPLTKSSPTPAAHSLTGFTAD</sequence>
<evidence type="ECO:0000313" key="2">
    <source>
        <dbReference type="EMBL" id="KAL2474320.1"/>
    </source>
</evidence>
<gene>
    <name evidence="2" type="ORF">Adt_35056</name>
</gene>
<dbReference type="EMBL" id="JBFOLK010000011">
    <property type="protein sequence ID" value="KAL2474320.1"/>
    <property type="molecule type" value="Genomic_DNA"/>
</dbReference>
<protein>
    <submittedName>
        <fullName evidence="2">Uncharacterized protein</fullName>
    </submittedName>
</protein>
<name>A0ABD1QDM2_9LAMI</name>
<organism evidence="2 3">
    <name type="scientific">Abeliophyllum distichum</name>
    <dbReference type="NCBI Taxonomy" id="126358"/>
    <lineage>
        <taxon>Eukaryota</taxon>
        <taxon>Viridiplantae</taxon>
        <taxon>Streptophyta</taxon>
        <taxon>Embryophyta</taxon>
        <taxon>Tracheophyta</taxon>
        <taxon>Spermatophyta</taxon>
        <taxon>Magnoliopsida</taxon>
        <taxon>eudicotyledons</taxon>
        <taxon>Gunneridae</taxon>
        <taxon>Pentapetalae</taxon>
        <taxon>asterids</taxon>
        <taxon>lamiids</taxon>
        <taxon>Lamiales</taxon>
        <taxon>Oleaceae</taxon>
        <taxon>Forsythieae</taxon>
        <taxon>Abeliophyllum</taxon>
    </lineage>
</organism>
<dbReference type="AlphaFoldDB" id="A0ABD1QDM2"/>
<evidence type="ECO:0000313" key="3">
    <source>
        <dbReference type="Proteomes" id="UP001604336"/>
    </source>
</evidence>
<keyword evidence="3" id="KW-1185">Reference proteome</keyword>
<dbReference type="Proteomes" id="UP001604336">
    <property type="component" value="Unassembled WGS sequence"/>
</dbReference>
<proteinExistence type="predicted"/>
<comment type="caution">
    <text evidence="2">The sequence shown here is derived from an EMBL/GenBank/DDBJ whole genome shotgun (WGS) entry which is preliminary data.</text>
</comment>